<keyword evidence="2" id="KW-1185">Reference proteome</keyword>
<evidence type="ECO:0000313" key="1">
    <source>
        <dbReference type="EMBL" id="EGT39342.1"/>
    </source>
</evidence>
<dbReference type="AlphaFoldDB" id="G0NX17"/>
<protein>
    <submittedName>
        <fullName evidence="1">Uncharacterized protein</fullName>
    </submittedName>
</protein>
<reference evidence="2" key="1">
    <citation type="submission" date="2011-07" db="EMBL/GenBank/DDBJ databases">
        <authorList>
            <consortium name="Caenorhabditis brenneri Sequencing and Analysis Consortium"/>
            <person name="Wilson R.K."/>
        </authorList>
    </citation>
    <scope>NUCLEOTIDE SEQUENCE [LARGE SCALE GENOMIC DNA]</scope>
    <source>
        <strain evidence="2">PB2801</strain>
    </source>
</reference>
<dbReference type="HOGENOM" id="CLU_1807892_0_0_1"/>
<gene>
    <name evidence="1" type="ORF">CAEBREN_16739</name>
</gene>
<dbReference type="EMBL" id="GL379968">
    <property type="protein sequence ID" value="EGT39342.1"/>
    <property type="molecule type" value="Genomic_DNA"/>
</dbReference>
<name>G0NX17_CAEBE</name>
<evidence type="ECO:0000313" key="2">
    <source>
        <dbReference type="Proteomes" id="UP000008068"/>
    </source>
</evidence>
<accession>G0NX17</accession>
<dbReference type="Proteomes" id="UP000008068">
    <property type="component" value="Unassembled WGS sequence"/>
</dbReference>
<dbReference type="InParanoid" id="G0NX17"/>
<sequence length="145" mass="16493">MENGHQSSPITIDDAIAMERNLEAILLEFLGKNTPEIKKTVDALTKGIDKILKNQEILQRNIALLNQQKRDDAKVEVPVKKRKPTCDERAGPHRIFECPCLIPGEKFSHAIAADLCINCNNRHNGDCRRKAACTKWEKKHLTIYH</sequence>
<proteinExistence type="predicted"/>
<dbReference type="eggNOG" id="ENOG502TIUP">
    <property type="taxonomic scope" value="Eukaryota"/>
</dbReference>
<organism evidence="2">
    <name type="scientific">Caenorhabditis brenneri</name>
    <name type="common">Nematode worm</name>
    <dbReference type="NCBI Taxonomy" id="135651"/>
    <lineage>
        <taxon>Eukaryota</taxon>
        <taxon>Metazoa</taxon>
        <taxon>Ecdysozoa</taxon>
        <taxon>Nematoda</taxon>
        <taxon>Chromadorea</taxon>
        <taxon>Rhabditida</taxon>
        <taxon>Rhabditina</taxon>
        <taxon>Rhabditomorpha</taxon>
        <taxon>Rhabditoidea</taxon>
        <taxon>Rhabditidae</taxon>
        <taxon>Peloderinae</taxon>
        <taxon>Caenorhabditis</taxon>
    </lineage>
</organism>